<organism evidence="2 3">
    <name type="scientific">Priestia megaterium</name>
    <name type="common">Bacillus megaterium</name>
    <dbReference type="NCBI Taxonomy" id="1404"/>
    <lineage>
        <taxon>Bacteria</taxon>
        <taxon>Bacillati</taxon>
        <taxon>Bacillota</taxon>
        <taxon>Bacilli</taxon>
        <taxon>Bacillales</taxon>
        <taxon>Bacillaceae</taxon>
        <taxon>Priestia</taxon>
    </lineage>
</organism>
<dbReference type="GO" id="GO:0052621">
    <property type="term" value="F:diguanylate cyclase activity"/>
    <property type="evidence" value="ECO:0007669"/>
    <property type="project" value="TreeGrafter"/>
</dbReference>
<accession>A0A6M6E0Y6</accession>
<evidence type="ECO:0000259" key="1">
    <source>
        <dbReference type="PROSITE" id="PS50887"/>
    </source>
</evidence>
<gene>
    <name evidence="2" type="ORF">FDZ14_31520</name>
</gene>
<dbReference type="PANTHER" id="PTHR45138:SF9">
    <property type="entry name" value="DIGUANYLATE CYCLASE DGCM-RELATED"/>
    <property type="match status" value="1"/>
</dbReference>
<dbReference type="Proteomes" id="UP000501076">
    <property type="component" value="Plasmid pFDU301A"/>
</dbReference>
<dbReference type="InterPro" id="IPR050469">
    <property type="entry name" value="Diguanylate_Cyclase"/>
</dbReference>
<name>A0A6M6E0Y6_PRIMG</name>
<reference evidence="2 3" key="1">
    <citation type="submission" date="2019-10" db="EMBL/GenBank/DDBJ databases">
        <title>Complete genome sequences for adaption low water activity.</title>
        <authorList>
            <person name="Zhao L."/>
            <person name="Zhong J."/>
        </authorList>
    </citation>
    <scope>NUCLEOTIDE SEQUENCE [LARGE SCALE GENOMIC DNA]</scope>
    <source>
        <strain evidence="2 3">FDU301</strain>
        <plasmid evidence="3">pfdu301a</plasmid>
    </source>
</reference>
<dbReference type="InterPro" id="IPR043128">
    <property type="entry name" value="Rev_trsase/Diguanyl_cyclase"/>
</dbReference>
<dbReference type="EMBL" id="CP045273">
    <property type="protein sequence ID" value="QJX80622.1"/>
    <property type="molecule type" value="Genomic_DNA"/>
</dbReference>
<dbReference type="RefSeq" id="WP_171778617.1">
    <property type="nucleotide sequence ID" value="NZ_CP045273.1"/>
</dbReference>
<dbReference type="CDD" id="cd01949">
    <property type="entry name" value="GGDEF"/>
    <property type="match status" value="1"/>
</dbReference>
<evidence type="ECO:0000313" key="2">
    <source>
        <dbReference type="EMBL" id="QJX80622.1"/>
    </source>
</evidence>
<keyword evidence="2" id="KW-0614">Plasmid</keyword>
<dbReference type="AlphaFoldDB" id="A0A6M6E0Y6"/>
<dbReference type="NCBIfam" id="TIGR00254">
    <property type="entry name" value="GGDEF"/>
    <property type="match status" value="1"/>
</dbReference>
<dbReference type="SUPFAM" id="SSF55073">
    <property type="entry name" value="Nucleotide cyclase"/>
    <property type="match status" value="1"/>
</dbReference>
<dbReference type="PROSITE" id="PS50887">
    <property type="entry name" value="GGDEF"/>
    <property type="match status" value="1"/>
</dbReference>
<dbReference type="PANTHER" id="PTHR45138">
    <property type="entry name" value="REGULATORY COMPONENTS OF SENSORY TRANSDUCTION SYSTEM"/>
    <property type="match status" value="1"/>
</dbReference>
<dbReference type="InterPro" id="IPR000160">
    <property type="entry name" value="GGDEF_dom"/>
</dbReference>
<dbReference type="Pfam" id="PF00990">
    <property type="entry name" value="GGDEF"/>
    <property type="match status" value="1"/>
</dbReference>
<geneLocation type="plasmid" evidence="3">
    <name>pfdu301a</name>
</geneLocation>
<evidence type="ECO:0000313" key="3">
    <source>
        <dbReference type="Proteomes" id="UP000501076"/>
    </source>
</evidence>
<feature type="domain" description="GGDEF" evidence="1">
    <location>
        <begin position="188"/>
        <end position="303"/>
    </location>
</feature>
<dbReference type="InterPro" id="IPR029787">
    <property type="entry name" value="Nucleotide_cyclase"/>
</dbReference>
<protein>
    <submittedName>
        <fullName evidence="2">Diguanylate cyclase</fullName>
    </submittedName>
</protein>
<dbReference type="Gene3D" id="3.30.70.270">
    <property type="match status" value="1"/>
</dbReference>
<sequence length="303" mass="35858">MEYLKQILKSNKIEMGNLKEITDIFEMLGNQQELKNIFKKINKYLENLEAEYSVWEYNRDKDIQLLMFNGDKEKKEGYLNNQHIFSKVQKNKKPLADYEAEGFNLMLPIISREEVVGYFCLHQNVELGDKWLDVYLIVQLLGFTLKYYEMIDLMKEMAVVDVITGLYNYRHFRLQIDLEVEKAKRFKKFLTLATMKVKDFDEINKKLGFEGGEEVLKLFGSTLKKISRKTDMPSRLNDEMFAILLYETNLEGAQKYIQRLEKYLSEVPIVVQGYSFSIQLEHNLVEYSNLMSSEEFLEEAKKI</sequence>
<dbReference type="SMART" id="SM00267">
    <property type="entry name" value="GGDEF"/>
    <property type="match status" value="1"/>
</dbReference>
<proteinExistence type="predicted"/>